<evidence type="ECO:0000313" key="1">
    <source>
        <dbReference type="EMBL" id="KAG6632734.1"/>
    </source>
</evidence>
<proteinExistence type="predicted"/>
<organism evidence="1 2">
    <name type="scientific">Carya illinoinensis</name>
    <name type="common">Pecan</name>
    <dbReference type="NCBI Taxonomy" id="32201"/>
    <lineage>
        <taxon>Eukaryota</taxon>
        <taxon>Viridiplantae</taxon>
        <taxon>Streptophyta</taxon>
        <taxon>Embryophyta</taxon>
        <taxon>Tracheophyta</taxon>
        <taxon>Spermatophyta</taxon>
        <taxon>Magnoliopsida</taxon>
        <taxon>eudicotyledons</taxon>
        <taxon>Gunneridae</taxon>
        <taxon>Pentapetalae</taxon>
        <taxon>rosids</taxon>
        <taxon>fabids</taxon>
        <taxon>Fagales</taxon>
        <taxon>Juglandaceae</taxon>
        <taxon>Carya</taxon>
    </lineage>
</organism>
<accession>A0A8T1NU67</accession>
<reference evidence="1" key="1">
    <citation type="submission" date="2020-12" db="EMBL/GenBank/DDBJ databases">
        <title>WGS assembly of Carya illinoinensis cv. Pawnee.</title>
        <authorList>
            <person name="Platts A."/>
            <person name="Shu S."/>
            <person name="Wright S."/>
            <person name="Barry K."/>
            <person name="Edger P."/>
            <person name="Pires J.C."/>
            <person name="Schmutz J."/>
        </authorList>
    </citation>
    <scope>NUCLEOTIDE SEQUENCE</scope>
    <source>
        <tissue evidence="1">Leaf</tissue>
    </source>
</reference>
<keyword evidence="2" id="KW-1185">Reference proteome</keyword>
<dbReference type="EMBL" id="CM031821">
    <property type="protein sequence ID" value="KAG6632734.1"/>
    <property type="molecule type" value="Genomic_DNA"/>
</dbReference>
<comment type="caution">
    <text evidence="1">The sequence shown here is derived from an EMBL/GenBank/DDBJ whole genome shotgun (WGS) entry which is preliminary data.</text>
</comment>
<name>A0A8T1NU67_CARIL</name>
<evidence type="ECO:0000313" key="2">
    <source>
        <dbReference type="Proteomes" id="UP000811609"/>
    </source>
</evidence>
<protein>
    <submittedName>
        <fullName evidence="1">Uncharacterized protein</fullName>
    </submittedName>
</protein>
<dbReference type="AlphaFoldDB" id="A0A8T1NU67"/>
<gene>
    <name evidence="1" type="ORF">CIPAW_13G179100</name>
</gene>
<sequence length="36" mass="3848">MGVVHTGVAEDASKALRPCLDSPPRFKCKASPTLHQ</sequence>
<dbReference type="Proteomes" id="UP000811609">
    <property type="component" value="Chromosome 13"/>
</dbReference>